<evidence type="ECO:0000313" key="2">
    <source>
        <dbReference type="Proteomes" id="UP001596956"/>
    </source>
</evidence>
<reference evidence="2" key="1">
    <citation type="journal article" date="2019" name="Int. J. Syst. Evol. Microbiol.">
        <title>The Global Catalogue of Microorganisms (GCM) 10K type strain sequencing project: providing services to taxonomists for standard genome sequencing and annotation.</title>
        <authorList>
            <consortium name="The Broad Institute Genomics Platform"/>
            <consortium name="The Broad Institute Genome Sequencing Center for Infectious Disease"/>
            <person name="Wu L."/>
            <person name="Ma J."/>
        </authorList>
    </citation>
    <scope>NUCLEOTIDE SEQUENCE [LARGE SCALE GENOMIC DNA]</scope>
    <source>
        <strain evidence="2">CCUG 63369</strain>
    </source>
</reference>
<evidence type="ECO:0000313" key="1">
    <source>
        <dbReference type="EMBL" id="MFD0804111.1"/>
    </source>
</evidence>
<sequence>MEPMPEITAAHVLAVLSPTAPPGVVVAIEHAEHRILVCPAADTTDWRRRVTATVVATRAEIVSALAPDEHADLAAVDALAADLTEHAAALL</sequence>
<keyword evidence="2" id="KW-1185">Reference proteome</keyword>
<organism evidence="1 2">
    <name type="scientific">Streptomonospora algeriensis</name>
    <dbReference type="NCBI Taxonomy" id="995084"/>
    <lineage>
        <taxon>Bacteria</taxon>
        <taxon>Bacillati</taxon>
        <taxon>Actinomycetota</taxon>
        <taxon>Actinomycetes</taxon>
        <taxon>Streptosporangiales</taxon>
        <taxon>Nocardiopsidaceae</taxon>
        <taxon>Streptomonospora</taxon>
    </lineage>
</organism>
<comment type="caution">
    <text evidence="1">The sequence shown here is derived from an EMBL/GenBank/DDBJ whole genome shotgun (WGS) entry which is preliminary data.</text>
</comment>
<dbReference type="EMBL" id="JBHTHR010001367">
    <property type="protein sequence ID" value="MFD0804111.1"/>
    <property type="molecule type" value="Genomic_DNA"/>
</dbReference>
<name>A0ABW3BMR6_9ACTN</name>
<proteinExistence type="predicted"/>
<feature type="non-terminal residue" evidence="1">
    <location>
        <position position="91"/>
    </location>
</feature>
<gene>
    <name evidence="1" type="ORF">ACFQZU_22740</name>
</gene>
<dbReference type="Proteomes" id="UP001596956">
    <property type="component" value="Unassembled WGS sequence"/>
</dbReference>
<protein>
    <submittedName>
        <fullName evidence="1">Uncharacterized protein</fullName>
    </submittedName>
</protein>
<accession>A0ABW3BMR6</accession>